<reference evidence="2 3" key="1">
    <citation type="submission" date="2014-02" db="EMBL/GenBank/DDBJ databases">
        <authorList>
            <person name="Sibley D."/>
            <person name="Venepally P."/>
            <person name="Karamycheva S."/>
            <person name="Hadjithomas M."/>
            <person name="Khan A."/>
            <person name="Brunk B."/>
            <person name="Roos D."/>
            <person name="Caler E."/>
            <person name="Lorenzi H."/>
        </authorList>
    </citation>
    <scope>NUCLEOTIDE SEQUENCE [LARGE SCALE GENOMIC DNA]</scope>
    <source>
        <strain evidence="2 3">GAB2-2007-GAL-DOM2</strain>
    </source>
</reference>
<dbReference type="OrthoDB" id="10346471at2759"/>
<keyword evidence="1 2" id="KW-0812">Transmembrane</keyword>
<dbReference type="Proteomes" id="UP000028837">
    <property type="component" value="Unassembled WGS sequence"/>
</dbReference>
<evidence type="ECO:0000256" key="1">
    <source>
        <dbReference type="SAM" id="Phobius"/>
    </source>
</evidence>
<proteinExistence type="predicted"/>
<evidence type="ECO:0000313" key="3">
    <source>
        <dbReference type="Proteomes" id="UP000028837"/>
    </source>
</evidence>
<dbReference type="VEuPathDB" id="ToxoDB:TGDOM2_227330"/>
<evidence type="ECO:0000313" key="2">
    <source>
        <dbReference type="EMBL" id="KFG45154.1"/>
    </source>
</evidence>
<keyword evidence="1" id="KW-1133">Transmembrane helix</keyword>
<dbReference type="AlphaFoldDB" id="A0A086KL86"/>
<sequence length="156" mass="17114">MHSYVGVHMSTHVCISVVVSIFLSCVHFVGIQMETACGLGAPKARVASRAPFSCQAPTTRVDTKSETNQIALVQHRKPTTLILVVCPRHGFDVPSLQKCQLVCAVLQPGKLHRCLTPFLQRRSDDTFSFSSPLLSCSSLCFRLYPPRMSLSSSSSF</sequence>
<name>A0A086KL86_TOXGO</name>
<organism evidence="2 3">
    <name type="scientific">Toxoplasma gondii GAB2-2007-GAL-DOM2</name>
    <dbReference type="NCBI Taxonomy" id="1130820"/>
    <lineage>
        <taxon>Eukaryota</taxon>
        <taxon>Sar</taxon>
        <taxon>Alveolata</taxon>
        <taxon>Apicomplexa</taxon>
        <taxon>Conoidasida</taxon>
        <taxon>Coccidia</taxon>
        <taxon>Eucoccidiorida</taxon>
        <taxon>Eimeriorina</taxon>
        <taxon>Sarcocystidae</taxon>
        <taxon>Toxoplasma</taxon>
    </lineage>
</organism>
<accession>A0A086KL86</accession>
<keyword evidence="1" id="KW-0472">Membrane</keyword>
<feature type="transmembrane region" description="Helical" evidence="1">
    <location>
        <begin position="12"/>
        <end position="33"/>
    </location>
</feature>
<comment type="caution">
    <text evidence="2">The sequence shown here is derived from an EMBL/GenBank/DDBJ whole genome shotgun (WGS) entry which is preliminary data.</text>
</comment>
<gene>
    <name evidence="2" type="ORF">TGDOM2_227330</name>
</gene>
<dbReference type="EMBL" id="AHZU02000375">
    <property type="protein sequence ID" value="KFG45154.1"/>
    <property type="molecule type" value="Genomic_DNA"/>
</dbReference>
<protein>
    <submittedName>
        <fullName evidence="2">Putative transmembrane protein</fullName>
    </submittedName>
</protein>